<evidence type="ECO:0000313" key="2">
    <source>
        <dbReference type="EMBL" id="KAF7841068.1"/>
    </source>
</evidence>
<comment type="caution">
    <text evidence="2">The sequence shown here is derived from an EMBL/GenBank/DDBJ whole genome shotgun (WGS) entry which is preliminary data.</text>
</comment>
<keyword evidence="3" id="KW-1185">Reference proteome</keyword>
<protein>
    <submittedName>
        <fullName evidence="2">Uncharacterized protein</fullName>
    </submittedName>
</protein>
<dbReference type="EMBL" id="JAAIUW010000002">
    <property type="protein sequence ID" value="KAF7841068.1"/>
    <property type="molecule type" value="Genomic_DNA"/>
</dbReference>
<evidence type="ECO:0000313" key="3">
    <source>
        <dbReference type="Proteomes" id="UP000634136"/>
    </source>
</evidence>
<dbReference type="Proteomes" id="UP000634136">
    <property type="component" value="Unassembled WGS sequence"/>
</dbReference>
<organism evidence="2 3">
    <name type="scientific">Senna tora</name>
    <dbReference type="NCBI Taxonomy" id="362788"/>
    <lineage>
        <taxon>Eukaryota</taxon>
        <taxon>Viridiplantae</taxon>
        <taxon>Streptophyta</taxon>
        <taxon>Embryophyta</taxon>
        <taxon>Tracheophyta</taxon>
        <taxon>Spermatophyta</taxon>
        <taxon>Magnoliopsida</taxon>
        <taxon>eudicotyledons</taxon>
        <taxon>Gunneridae</taxon>
        <taxon>Pentapetalae</taxon>
        <taxon>rosids</taxon>
        <taxon>fabids</taxon>
        <taxon>Fabales</taxon>
        <taxon>Fabaceae</taxon>
        <taxon>Caesalpinioideae</taxon>
        <taxon>Cassia clade</taxon>
        <taxon>Senna</taxon>
    </lineage>
</organism>
<dbReference type="AlphaFoldDB" id="A0A834XB57"/>
<sequence length="100" mass="10440">MRGGVTTSILQRRSPSSAVSSYPACLGNKKEGSALDSPFGGRIACSGGLNLPLFVQAYTFSIALTVTGSASLNSQSCKQMESHVKLSFLLSFGKVTCTMV</sequence>
<proteinExistence type="predicted"/>
<name>A0A834XB57_9FABA</name>
<feature type="region of interest" description="Disordered" evidence="1">
    <location>
        <begin position="1"/>
        <end position="20"/>
    </location>
</feature>
<accession>A0A834XB57</accession>
<gene>
    <name evidence="2" type="ORF">G2W53_003366</name>
</gene>
<evidence type="ECO:0000256" key="1">
    <source>
        <dbReference type="SAM" id="MobiDB-lite"/>
    </source>
</evidence>
<reference evidence="2" key="1">
    <citation type="submission" date="2020-09" db="EMBL/GenBank/DDBJ databases">
        <title>Genome-Enabled Discovery of Anthraquinone Biosynthesis in Senna tora.</title>
        <authorList>
            <person name="Kang S.-H."/>
            <person name="Pandey R.P."/>
            <person name="Lee C.-M."/>
            <person name="Sim J.-S."/>
            <person name="Jeong J.-T."/>
            <person name="Choi B.-S."/>
            <person name="Jung M."/>
            <person name="Ginzburg D."/>
            <person name="Zhao K."/>
            <person name="Won S.Y."/>
            <person name="Oh T.-J."/>
            <person name="Yu Y."/>
            <person name="Kim N.-H."/>
            <person name="Lee O.R."/>
            <person name="Lee T.-H."/>
            <person name="Bashyal P."/>
            <person name="Kim T.-S."/>
            <person name="Lee W.-H."/>
            <person name="Kawkins C."/>
            <person name="Kim C.-K."/>
            <person name="Kim J.S."/>
            <person name="Ahn B.O."/>
            <person name="Rhee S.Y."/>
            <person name="Sohng J.K."/>
        </authorList>
    </citation>
    <scope>NUCLEOTIDE SEQUENCE</scope>
    <source>
        <tissue evidence="2">Leaf</tissue>
    </source>
</reference>